<dbReference type="EMBL" id="QYTU02000014">
    <property type="protein sequence ID" value="RWR11904.1"/>
    <property type="molecule type" value="Genomic_DNA"/>
</dbReference>
<feature type="region of interest" description="Disordered" evidence="1">
    <location>
        <begin position="273"/>
        <end position="293"/>
    </location>
</feature>
<keyword evidence="2" id="KW-0472">Membrane</keyword>
<sequence>MMPEIERDYNGQTENEKTTSVGKIIFCYFLAFILLAATIYGMTVPLARFLTWVANISGIERLKDSDITEIHVISFVAIVFLTYKLVRLIGDYWRSTGDPIGTSGLSFPNPFYDPEFTKGPLLLQRRYKEVSTKLLLTQKLLQRSQEHTRKLKETLKSMEDKLRVSIRHNDNANRLLRSFNFLFKNKNDDLTNQMLRYILDECITVLEKDQSDKSISLFKVHDDELKIIESVRINAESIAKRTFKKGVGFAGYIWEEGKPSIVNVIDNSDKRFNDQGMPATPIGSNSGSVMPSV</sequence>
<feature type="transmembrane region" description="Helical" evidence="2">
    <location>
        <begin position="67"/>
        <end position="86"/>
    </location>
</feature>
<dbReference type="Gene3D" id="3.30.450.40">
    <property type="match status" value="1"/>
</dbReference>
<keyword evidence="2" id="KW-1133">Transmembrane helix</keyword>
<comment type="caution">
    <text evidence="3">The sequence shown here is derived from an EMBL/GenBank/DDBJ whole genome shotgun (WGS) entry which is preliminary data.</text>
</comment>
<proteinExistence type="predicted"/>
<evidence type="ECO:0000256" key="1">
    <source>
        <dbReference type="SAM" id="MobiDB-lite"/>
    </source>
</evidence>
<keyword evidence="4" id="KW-1185">Reference proteome</keyword>
<accession>A0A443IUY0</accession>
<evidence type="ECO:0000313" key="3">
    <source>
        <dbReference type="EMBL" id="RWR11904.1"/>
    </source>
</evidence>
<reference evidence="3" key="1">
    <citation type="submission" date="2018-12" db="EMBL/GenBank/DDBJ databases">
        <authorList>
            <person name="Sun L."/>
            <person name="Chen Z."/>
        </authorList>
    </citation>
    <scope>NUCLEOTIDE SEQUENCE [LARGE SCALE GENOMIC DNA]</scope>
    <source>
        <strain evidence="3">DSM 16012</strain>
    </source>
</reference>
<protein>
    <submittedName>
        <fullName evidence="3">Uncharacterized protein</fullName>
    </submittedName>
</protein>
<dbReference type="InterPro" id="IPR029016">
    <property type="entry name" value="GAF-like_dom_sf"/>
</dbReference>
<evidence type="ECO:0000313" key="4">
    <source>
        <dbReference type="Proteomes" id="UP000273811"/>
    </source>
</evidence>
<gene>
    <name evidence="3" type="ORF">D4N35_008190</name>
</gene>
<dbReference type="AlphaFoldDB" id="A0A443IUY0"/>
<dbReference type="RefSeq" id="WP_164876315.1">
    <property type="nucleotide sequence ID" value="NZ_CP126113.1"/>
</dbReference>
<evidence type="ECO:0000256" key="2">
    <source>
        <dbReference type="SAM" id="Phobius"/>
    </source>
</evidence>
<dbReference type="Proteomes" id="UP000273811">
    <property type="component" value="Unassembled WGS sequence"/>
</dbReference>
<organism evidence="3 4">
    <name type="scientific">Siminovitchia fortis</name>
    <dbReference type="NCBI Taxonomy" id="254758"/>
    <lineage>
        <taxon>Bacteria</taxon>
        <taxon>Bacillati</taxon>
        <taxon>Bacillota</taxon>
        <taxon>Bacilli</taxon>
        <taxon>Bacillales</taxon>
        <taxon>Bacillaceae</taxon>
        <taxon>Siminovitchia</taxon>
    </lineage>
</organism>
<name>A0A443IUY0_9BACI</name>
<feature type="transmembrane region" description="Helical" evidence="2">
    <location>
        <begin position="25"/>
        <end position="47"/>
    </location>
</feature>
<keyword evidence="2" id="KW-0812">Transmembrane</keyword>
<feature type="compositionally biased region" description="Polar residues" evidence="1">
    <location>
        <begin position="282"/>
        <end position="293"/>
    </location>
</feature>